<keyword evidence="1" id="KW-1133">Transmembrane helix</keyword>
<dbReference type="EMBL" id="OV696686">
    <property type="protein sequence ID" value="CAH1229220.1"/>
    <property type="molecule type" value="Genomic_DNA"/>
</dbReference>
<evidence type="ECO:0000256" key="1">
    <source>
        <dbReference type="SAM" id="Phobius"/>
    </source>
</evidence>
<evidence type="ECO:0000313" key="3">
    <source>
        <dbReference type="Proteomes" id="UP000838412"/>
    </source>
</evidence>
<name>A0A8J9YJX5_BRALA</name>
<keyword evidence="1" id="KW-0472">Membrane</keyword>
<accession>A0A8J9YJX5</accession>
<gene>
    <name evidence="2" type="primary">Hypp229</name>
    <name evidence="2" type="ORF">BLAG_LOCUS801</name>
</gene>
<proteinExistence type="predicted"/>
<sequence length="81" mass="8482">MASSPLPFTDDVTTNLTSAAPNMAGPHGDHFGGTIGYMIGIVSVSCLISAVVLILCYGRGVLKNHWRDYTDPGEADMPADA</sequence>
<protein>
    <submittedName>
        <fullName evidence="2">Hypp229 protein</fullName>
    </submittedName>
</protein>
<evidence type="ECO:0000313" key="2">
    <source>
        <dbReference type="EMBL" id="CAH1229220.1"/>
    </source>
</evidence>
<keyword evidence="1" id="KW-0812">Transmembrane</keyword>
<keyword evidence="3" id="KW-1185">Reference proteome</keyword>
<reference evidence="2" key="1">
    <citation type="submission" date="2022-01" db="EMBL/GenBank/DDBJ databases">
        <authorList>
            <person name="Braso-Vives M."/>
        </authorList>
    </citation>
    <scope>NUCLEOTIDE SEQUENCE</scope>
</reference>
<feature type="transmembrane region" description="Helical" evidence="1">
    <location>
        <begin position="35"/>
        <end position="57"/>
    </location>
</feature>
<organism evidence="2 3">
    <name type="scientific">Branchiostoma lanceolatum</name>
    <name type="common">Common lancelet</name>
    <name type="synonym">Amphioxus lanceolatum</name>
    <dbReference type="NCBI Taxonomy" id="7740"/>
    <lineage>
        <taxon>Eukaryota</taxon>
        <taxon>Metazoa</taxon>
        <taxon>Chordata</taxon>
        <taxon>Cephalochordata</taxon>
        <taxon>Leptocardii</taxon>
        <taxon>Amphioxiformes</taxon>
        <taxon>Branchiostomatidae</taxon>
        <taxon>Branchiostoma</taxon>
    </lineage>
</organism>
<dbReference type="AlphaFoldDB" id="A0A8J9YJX5"/>
<dbReference type="Proteomes" id="UP000838412">
    <property type="component" value="Chromosome 1"/>
</dbReference>